<name>A0ABR1SZ70_9PEZI</name>
<protein>
    <submittedName>
        <fullName evidence="1">Uncharacterized protein</fullName>
    </submittedName>
</protein>
<comment type="caution">
    <text evidence="1">The sequence shown here is derived from an EMBL/GenBank/DDBJ whole genome shotgun (WGS) entry which is preliminary data.</text>
</comment>
<sequence>MTGHTAIVRGTVVVEHDVDTQAARRKTVICIAGNGAIVVVAKGERSGKKGKGARGNIQLPLVVAKREDIVRRIRYALRDIGLRYLERPDQILNVVEVLFPNGRVADGAPGVGAEAAVEVRGRAGAIRAALASVADAGRRIRGRRAVAGLGCGRRRRRRRRRGIPGAERLEDVHGLRVALDLPEADGDLVHAKEEPDCAGDLEEERAHLGHDRERRVRHRHLVDQDLGHRLLLQQRDGLPRLRQRRRVVARRHDRLVLEPRHLPAPLGVLAQELAEPTAASAGAGRGEGGVGALLQPA</sequence>
<proteinExistence type="predicted"/>
<keyword evidence="2" id="KW-1185">Reference proteome</keyword>
<evidence type="ECO:0000313" key="1">
    <source>
        <dbReference type="EMBL" id="KAK8039625.1"/>
    </source>
</evidence>
<gene>
    <name evidence="1" type="ORF">PG993_008036</name>
</gene>
<dbReference type="Proteomes" id="UP001444661">
    <property type="component" value="Unassembled WGS sequence"/>
</dbReference>
<evidence type="ECO:0000313" key="2">
    <source>
        <dbReference type="Proteomes" id="UP001444661"/>
    </source>
</evidence>
<organism evidence="1 2">
    <name type="scientific">Apiospora rasikravindrae</name>
    <dbReference type="NCBI Taxonomy" id="990691"/>
    <lineage>
        <taxon>Eukaryota</taxon>
        <taxon>Fungi</taxon>
        <taxon>Dikarya</taxon>
        <taxon>Ascomycota</taxon>
        <taxon>Pezizomycotina</taxon>
        <taxon>Sordariomycetes</taxon>
        <taxon>Xylariomycetidae</taxon>
        <taxon>Amphisphaeriales</taxon>
        <taxon>Apiosporaceae</taxon>
        <taxon>Apiospora</taxon>
    </lineage>
</organism>
<reference evidence="1 2" key="1">
    <citation type="submission" date="2023-01" db="EMBL/GenBank/DDBJ databases">
        <title>Analysis of 21 Apiospora genomes using comparative genomics revels a genus with tremendous synthesis potential of carbohydrate active enzymes and secondary metabolites.</title>
        <authorList>
            <person name="Sorensen T."/>
        </authorList>
    </citation>
    <scope>NUCLEOTIDE SEQUENCE [LARGE SCALE GENOMIC DNA]</scope>
    <source>
        <strain evidence="1 2">CBS 33761</strain>
    </source>
</reference>
<dbReference type="EMBL" id="JAQQWK010000006">
    <property type="protein sequence ID" value="KAK8039625.1"/>
    <property type="molecule type" value="Genomic_DNA"/>
</dbReference>
<accession>A0ABR1SZ70</accession>